<feature type="transmembrane region" description="Helical" evidence="8">
    <location>
        <begin position="119"/>
        <end position="138"/>
    </location>
</feature>
<feature type="transmembrane region" description="Helical" evidence="8">
    <location>
        <begin position="524"/>
        <end position="542"/>
    </location>
</feature>
<accession>A0A1H7M010</accession>
<protein>
    <submittedName>
        <fullName evidence="9">Iron complex transport system permease protein</fullName>
    </submittedName>
</protein>
<reference evidence="9 10" key="1">
    <citation type="submission" date="2016-10" db="EMBL/GenBank/DDBJ databases">
        <authorList>
            <person name="de Groot N.N."/>
        </authorList>
    </citation>
    <scope>NUCLEOTIDE SEQUENCE [LARGE SCALE GENOMIC DNA]</scope>
    <source>
        <strain evidence="9 10">DSM 100674</strain>
    </source>
</reference>
<feature type="transmembrane region" description="Helical" evidence="8">
    <location>
        <begin position="58"/>
        <end position="78"/>
    </location>
</feature>
<feature type="transmembrane region" description="Helical" evidence="8">
    <location>
        <begin position="345"/>
        <end position="368"/>
    </location>
</feature>
<dbReference type="AlphaFoldDB" id="A0A1H7M010"/>
<feature type="transmembrane region" description="Helical" evidence="8">
    <location>
        <begin position="145"/>
        <end position="167"/>
    </location>
</feature>
<evidence type="ECO:0000256" key="5">
    <source>
        <dbReference type="ARBA" id="ARBA00022692"/>
    </source>
</evidence>
<dbReference type="EMBL" id="FOAG01000003">
    <property type="protein sequence ID" value="SEL04328.1"/>
    <property type="molecule type" value="Genomic_DNA"/>
</dbReference>
<evidence type="ECO:0000256" key="2">
    <source>
        <dbReference type="ARBA" id="ARBA00007935"/>
    </source>
</evidence>
<dbReference type="OrthoDB" id="9811975at2"/>
<evidence type="ECO:0000256" key="3">
    <source>
        <dbReference type="ARBA" id="ARBA00022448"/>
    </source>
</evidence>
<dbReference type="GO" id="GO:0005886">
    <property type="term" value="C:plasma membrane"/>
    <property type="evidence" value="ECO:0007669"/>
    <property type="project" value="UniProtKB-SubCell"/>
</dbReference>
<dbReference type="RefSeq" id="WP_093033791.1">
    <property type="nucleotide sequence ID" value="NZ_FOAG01000003.1"/>
</dbReference>
<evidence type="ECO:0000256" key="4">
    <source>
        <dbReference type="ARBA" id="ARBA00022475"/>
    </source>
</evidence>
<feature type="transmembrane region" description="Helical" evidence="8">
    <location>
        <begin position="388"/>
        <end position="409"/>
    </location>
</feature>
<dbReference type="GO" id="GO:0022857">
    <property type="term" value="F:transmembrane transporter activity"/>
    <property type="evidence" value="ECO:0007669"/>
    <property type="project" value="InterPro"/>
</dbReference>
<dbReference type="PANTHER" id="PTHR30472">
    <property type="entry name" value="FERRIC ENTEROBACTIN TRANSPORT SYSTEM PERMEASE PROTEIN"/>
    <property type="match status" value="1"/>
</dbReference>
<evidence type="ECO:0000256" key="7">
    <source>
        <dbReference type="ARBA" id="ARBA00023136"/>
    </source>
</evidence>
<feature type="transmembrane region" description="Helical" evidence="8">
    <location>
        <begin position="632"/>
        <end position="653"/>
    </location>
</feature>
<keyword evidence="6 8" id="KW-1133">Transmembrane helix</keyword>
<keyword evidence="5 8" id="KW-0812">Transmembrane</keyword>
<feature type="transmembrane region" description="Helical" evidence="8">
    <location>
        <begin position="603"/>
        <end position="620"/>
    </location>
</feature>
<feature type="transmembrane region" description="Helical" evidence="8">
    <location>
        <begin position="562"/>
        <end position="591"/>
    </location>
</feature>
<feature type="transmembrane region" description="Helical" evidence="8">
    <location>
        <begin position="446"/>
        <end position="466"/>
    </location>
</feature>
<sequence length="658" mass="67173">MTDRRIAPRATMIGAVFLAVAVAHLAAGTDLEVSRMVALVLGAEPGAFADVQFTHAVLPRLAMALLCGAALGLAGSLFQQLTQNPLAAPLTLGAASGAWLALVIATLLLPTLATDRAEWVAFAGASLAYSLVVAISGLRGLIGLSAVLAGMAVNLLFGAIAATIVLLQSPYFGHLFVWGAGDLGQSGWDKVTWLTPRLLPLLVASFLLGRGLTLLRTGAEGAEARGLPLAPFLAVTAGLALGLTALAVAAVGLIGFIGLVAPNLARFAGARRPRAELLMSMGLGAGLLLATDLLAVLANQVTRDLVPSGAMTALVGAPALIWLMRRRLGAGDQAIYRLPPGPSRVAFVVWLGLAVAAVAMTLAALTVGRDEAGWQAAWPTMLTLELRWPRVLGAAAAGLAMALSGVILQRLIRNPLASPDIMGMTAGATFALVGTAILGGGSIHEAGAGTAILGSLLVLGLLLWLGRRHGHAPTVLALAGIALAALLDAFVKVALAAGSEDSYAIIGWLGGSTYRVTAREACQLALAALMGLGLVLLLRHWLTLLSAGDDTALARGLSLRLARPLCLTLAAALAALVTAWLGPVAFVGLLAPHAAVMLGGRRVAAQALVAGGIGAILMVGSDWLGRMALFPMQLPAGSVASVLGGGYFMYLLMRRKLL</sequence>
<dbReference type="PANTHER" id="PTHR30472:SF37">
    <property type="entry name" value="FE(3+) DICITRATE TRANSPORT SYSTEM PERMEASE PROTEIN FECD-RELATED"/>
    <property type="match status" value="1"/>
</dbReference>
<dbReference type="STRING" id="1287727.SAMN05443999_103168"/>
<dbReference type="Proteomes" id="UP000199582">
    <property type="component" value="Unassembled WGS sequence"/>
</dbReference>
<dbReference type="NCBIfam" id="NF007866">
    <property type="entry name" value="PRK10577.1-2"/>
    <property type="match status" value="1"/>
</dbReference>
<feature type="transmembrane region" description="Helical" evidence="8">
    <location>
        <begin position="232"/>
        <end position="265"/>
    </location>
</feature>
<feature type="transmembrane region" description="Helical" evidence="8">
    <location>
        <begin position="90"/>
        <end position="113"/>
    </location>
</feature>
<feature type="transmembrane region" description="Helical" evidence="8">
    <location>
        <begin position="305"/>
        <end position="324"/>
    </location>
</feature>
<name>A0A1H7M010_9RHOB</name>
<dbReference type="SUPFAM" id="SSF81345">
    <property type="entry name" value="ABC transporter involved in vitamin B12 uptake, BtuC"/>
    <property type="match status" value="2"/>
</dbReference>
<dbReference type="Pfam" id="PF01032">
    <property type="entry name" value="FecCD"/>
    <property type="match status" value="2"/>
</dbReference>
<keyword evidence="10" id="KW-1185">Reference proteome</keyword>
<gene>
    <name evidence="9" type="ORF">SAMN05443999_103168</name>
</gene>
<evidence type="ECO:0000256" key="6">
    <source>
        <dbReference type="ARBA" id="ARBA00022989"/>
    </source>
</evidence>
<keyword evidence="3" id="KW-0813">Transport</keyword>
<dbReference type="Gene3D" id="1.10.3470.10">
    <property type="entry name" value="ABC transporter involved in vitamin B12 uptake, BtuC"/>
    <property type="match status" value="2"/>
</dbReference>
<evidence type="ECO:0000256" key="8">
    <source>
        <dbReference type="SAM" id="Phobius"/>
    </source>
</evidence>
<comment type="subcellular location">
    <subcellularLocation>
        <location evidence="1">Cell membrane</location>
        <topology evidence="1">Multi-pass membrane protein</topology>
    </subcellularLocation>
</comment>
<dbReference type="CDD" id="cd06550">
    <property type="entry name" value="TM_ABC_iron-siderophores_like"/>
    <property type="match status" value="1"/>
</dbReference>
<comment type="similarity">
    <text evidence="2">Belongs to the binding-protein-dependent transport system permease family. FecCD subfamily.</text>
</comment>
<keyword evidence="7 8" id="KW-0472">Membrane</keyword>
<evidence type="ECO:0000256" key="1">
    <source>
        <dbReference type="ARBA" id="ARBA00004651"/>
    </source>
</evidence>
<dbReference type="GO" id="GO:0033214">
    <property type="term" value="P:siderophore-iron import into cell"/>
    <property type="evidence" value="ECO:0007669"/>
    <property type="project" value="TreeGrafter"/>
</dbReference>
<feature type="transmembrane region" description="Helical" evidence="8">
    <location>
        <begin position="475"/>
        <end position="495"/>
    </location>
</feature>
<evidence type="ECO:0000313" key="9">
    <source>
        <dbReference type="EMBL" id="SEL04328.1"/>
    </source>
</evidence>
<feature type="transmembrane region" description="Helical" evidence="8">
    <location>
        <begin position="277"/>
        <end position="299"/>
    </location>
</feature>
<proteinExistence type="inferred from homology"/>
<feature type="transmembrane region" description="Helical" evidence="8">
    <location>
        <begin position="421"/>
        <end position="440"/>
    </location>
</feature>
<dbReference type="InterPro" id="IPR037294">
    <property type="entry name" value="ABC_BtuC-like"/>
</dbReference>
<dbReference type="InterPro" id="IPR000522">
    <property type="entry name" value="ABC_transptr_permease_BtuC"/>
</dbReference>
<organism evidence="9 10">
    <name type="scientific">Roseovarius azorensis</name>
    <dbReference type="NCBI Taxonomy" id="1287727"/>
    <lineage>
        <taxon>Bacteria</taxon>
        <taxon>Pseudomonadati</taxon>
        <taxon>Pseudomonadota</taxon>
        <taxon>Alphaproteobacteria</taxon>
        <taxon>Rhodobacterales</taxon>
        <taxon>Roseobacteraceae</taxon>
        <taxon>Roseovarius</taxon>
    </lineage>
</organism>
<evidence type="ECO:0000313" key="10">
    <source>
        <dbReference type="Proteomes" id="UP000199582"/>
    </source>
</evidence>
<keyword evidence="4" id="KW-1003">Cell membrane</keyword>